<name>A0ABR3EZY8_9AGAR</name>
<dbReference type="EMBL" id="JBAHYK010001321">
    <property type="protein sequence ID" value="KAL0568512.1"/>
    <property type="molecule type" value="Genomic_DNA"/>
</dbReference>
<dbReference type="Proteomes" id="UP001465976">
    <property type="component" value="Unassembled WGS sequence"/>
</dbReference>
<accession>A0ABR3EZY8</accession>
<reference evidence="1 2" key="1">
    <citation type="submission" date="2024-02" db="EMBL/GenBank/DDBJ databases">
        <title>A draft genome for the cacao thread blight pathogen Marasmius crinis-equi.</title>
        <authorList>
            <person name="Cohen S.P."/>
            <person name="Baruah I.K."/>
            <person name="Amoako-Attah I."/>
            <person name="Bukari Y."/>
            <person name="Meinhardt L.W."/>
            <person name="Bailey B.A."/>
        </authorList>
    </citation>
    <scope>NUCLEOTIDE SEQUENCE [LARGE SCALE GENOMIC DNA]</scope>
    <source>
        <strain evidence="1 2">GH-76</strain>
    </source>
</reference>
<gene>
    <name evidence="1" type="ORF">V5O48_013469</name>
</gene>
<evidence type="ECO:0000313" key="1">
    <source>
        <dbReference type="EMBL" id="KAL0568512.1"/>
    </source>
</evidence>
<sequence>MDIVFSSSFCVSYPDLLTDMHQLLLKQDALDLLRPVSDGDTLPRQKTIRWSLSKERVQFVLPNVDIETVGIIWVEAKEVDDLNLHVMLGEFVVARPKRLQRRLVFVVGVESGEAQSQVMSRMASLEMRMKVHIMMFETSEAALKEVYRLSVVLTLPSWASDESLLAYVADTSFCSIVQPDFPVAASKHRAQYMSILL</sequence>
<comment type="caution">
    <text evidence="1">The sequence shown here is derived from an EMBL/GenBank/DDBJ whole genome shotgun (WGS) entry which is preliminary data.</text>
</comment>
<proteinExistence type="predicted"/>
<evidence type="ECO:0000313" key="2">
    <source>
        <dbReference type="Proteomes" id="UP001465976"/>
    </source>
</evidence>
<organism evidence="1 2">
    <name type="scientific">Marasmius crinis-equi</name>
    <dbReference type="NCBI Taxonomy" id="585013"/>
    <lineage>
        <taxon>Eukaryota</taxon>
        <taxon>Fungi</taxon>
        <taxon>Dikarya</taxon>
        <taxon>Basidiomycota</taxon>
        <taxon>Agaricomycotina</taxon>
        <taxon>Agaricomycetes</taxon>
        <taxon>Agaricomycetidae</taxon>
        <taxon>Agaricales</taxon>
        <taxon>Marasmiineae</taxon>
        <taxon>Marasmiaceae</taxon>
        <taxon>Marasmius</taxon>
    </lineage>
</organism>
<protein>
    <submittedName>
        <fullName evidence="1">Uncharacterized protein</fullName>
    </submittedName>
</protein>
<keyword evidence="2" id="KW-1185">Reference proteome</keyword>